<dbReference type="EMBL" id="JACGCM010000715">
    <property type="protein sequence ID" value="KAF6167932.1"/>
    <property type="molecule type" value="Genomic_DNA"/>
</dbReference>
<sequence>MPTTYEITVILPGDGSQISSVRYIIVYYKANQGLMYISEYHPAYLSLHYVLFFPN</sequence>
<organism evidence="1 2">
    <name type="scientific">Kingdonia uniflora</name>
    <dbReference type="NCBI Taxonomy" id="39325"/>
    <lineage>
        <taxon>Eukaryota</taxon>
        <taxon>Viridiplantae</taxon>
        <taxon>Streptophyta</taxon>
        <taxon>Embryophyta</taxon>
        <taxon>Tracheophyta</taxon>
        <taxon>Spermatophyta</taxon>
        <taxon>Magnoliopsida</taxon>
        <taxon>Ranunculales</taxon>
        <taxon>Circaeasteraceae</taxon>
        <taxon>Kingdonia</taxon>
    </lineage>
</organism>
<dbReference type="OrthoDB" id="1928976at2759"/>
<evidence type="ECO:0000313" key="1">
    <source>
        <dbReference type="EMBL" id="KAF6167932.1"/>
    </source>
</evidence>
<comment type="caution">
    <text evidence="1">The sequence shown here is derived from an EMBL/GenBank/DDBJ whole genome shotgun (WGS) entry which is preliminary data.</text>
</comment>
<protein>
    <submittedName>
        <fullName evidence="1">Uncharacterized protein</fullName>
    </submittedName>
</protein>
<name>A0A7J7NLU8_9MAGN</name>
<dbReference type="Proteomes" id="UP000541444">
    <property type="component" value="Unassembled WGS sequence"/>
</dbReference>
<accession>A0A7J7NLU8</accession>
<dbReference type="AlphaFoldDB" id="A0A7J7NLU8"/>
<keyword evidence="2" id="KW-1185">Reference proteome</keyword>
<proteinExistence type="predicted"/>
<gene>
    <name evidence="1" type="ORF">GIB67_027710</name>
</gene>
<evidence type="ECO:0000313" key="2">
    <source>
        <dbReference type="Proteomes" id="UP000541444"/>
    </source>
</evidence>
<reference evidence="1 2" key="1">
    <citation type="journal article" date="2020" name="IScience">
        <title>Genome Sequencing of the Endangered Kingdonia uniflora (Circaeasteraceae, Ranunculales) Reveals Potential Mechanisms of Evolutionary Specialization.</title>
        <authorList>
            <person name="Sun Y."/>
            <person name="Deng T."/>
            <person name="Zhang A."/>
            <person name="Moore M.J."/>
            <person name="Landis J.B."/>
            <person name="Lin N."/>
            <person name="Zhang H."/>
            <person name="Zhang X."/>
            <person name="Huang J."/>
            <person name="Zhang X."/>
            <person name="Sun H."/>
            <person name="Wang H."/>
        </authorList>
    </citation>
    <scope>NUCLEOTIDE SEQUENCE [LARGE SCALE GENOMIC DNA]</scope>
    <source>
        <strain evidence="1">TB1705</strain>
        <tissue evidence="1">Leaf</tissue>
    </source>
</reference>